<feature type="signal peptide" evidence="1">
    <location>
        <begin position="1"/>
        <end position="39"/>
    </location>
</feature>
<dbReference type="Pfam" id="PF14200">
    <property type="entry name" value="RicinB_lectin_2"/>
    <property type="match status" value="2"/>
</dbReference>
<dbReference type="EMBL" id="QVEP01000047">
    <property type="protein sequence ID" value="RGB75365.1"/>
    <property type="molecule type" value="Genomic_DNA"/>
</dbReference>
<evidence type="ECO:0000256" key="1">
    <source>
        <dbReference type="SAM" id="SignalP"/>
    </source>
</evidence>
<feature type="domain" description="Phage tail lysozyme" evidence="3">
    <location>
        <begin position="206"/>
        <end position="337"/>
    </location>
</feature>
<feature type="domain" description="Ricin B lectin" evidence="2">
    <location>
        <begin position="744"/>
        <end position="827"/>
    </location>
</feature>
<dbReference type="AlphaFoldDB" id="A0A3E2TGM7"/>
<feature type="chain" id="PRO_5017591710" evidence="1">
    <location>
        <begin position="40"/>
        <end position="840"/>
    </location>
</feature>
<dbReference type="Pfam" id="PF18013">
    <property type="entry name" value="Phage_lysozyme2"/>
    <property type="match status" value="1"/>
</dbReference>
<dbReference type="InterPro" id="IPR000772">
    <property type="entry name" value="Ricin_B_lectin"/>
</dbReference>
<gene>
    <name evidence="4" type="ORF">DW070_14235</name>
</gene>
<name>A0A3E2TGM7_9FIRM</name>
<dbReference type="Gene3D" id="1.10.530.10">
    <property type="match status" value="1"/>
</dbReference>
<dbReference type="Proteomes" id="UP000260773">
    <property type="component" value="Unassembled WGS sequence"/>
</dbReference>
<protein>
    <submittedName>
        <fullName evidence="4">Uncharacterized protein</fullName>
    </submittedName>
</protein>
<dbReference type="Gene3D" id="2.80.10.50">
    <property type="match status" value="2"/>
</dbReference>
<proteinExistence type="predicted"/>
<organism evidence="4 5">
    <name type="scientific">Coprococcus catus</name>
    <dbReference type="NCBI Taxonomy" id="116085"/>
    <lineage>
        <taxon>Bacteria</taxon>
        <taxon>Bacillati</taxon>
        <taxon>Bacillota</taxon>
        <taxon>Clostridia</taxon>
        <taxon>Lachnospirales</taxon>
        <taxon>Lachnospiraceae</taxon>
        <taxon>Coprococcus</taxon>
    </lineage>
</organism>
<dbReference type="InterPro" id="IPR035992">
    <property type="entry name" value="Ricin_B-like_lectins"/>
</dbReference>
<accession>A0A3E2TGM7</accession>
<dbReference type="CDD" id="cd00161">
    <property type="entry name" value="beta-trefoil_Ricin-like"/>
    <property type="match status" value="2"/>
</dbReference>
<evidence type="ECO:0000259" key="2">
    <source>
        <dbReference type="Pfam" id="PF14200"/>
    </source>
</evidence>
<feature type="domain" description="Ricin B lectin" evidence="2">
    <location>
        <begin position="497"/>
        <end position="580"/>
    </location>
</feature>
<evidence type="ECO:0000313" key="5">
    <source>
        <dbReference type="Proteomes" id="UP000260773"/>
    </source>
</evidence>
<evidence type="ECO:0000313" key="4">
    <source>
        <dbReference type="EMBL" id="RGB75365.1"/>
    </source>
</evidence>
<dbReference type="PROSITE" id="PS50231">
    <property type="entry name" value="RICIN_B_LECTIN"/>
    <property type="match status" value="1"/>
</dbReference>
<sequence>MKKEGDSYTMKHNKWLFRLTAISLSTALFLTSISFPAIAAETSDSSTDSIEVETTALNETNLYAEDTTAATTETENDSLSETQPINTIESDSEQHTITGFAPLSEDECHLYMSYYDKPSEADLIAELPSALNVYLDGSSEPQTIPVSWKSIGDFDTTSFFYYEFDPVWDTDSYDLADDIDLPYIGVWLDSSDGISLMAADNASSSNESVIFKYLTEDMGLNIAAACGVLANIQAESSFNPNIYGDSGSSYGICQWHNERFTALKNYTEEWDTLQGQLEYLHYELKTSYPSLWSSLKSASNDTDGAYKTAYDWCTIFEKPANMYTLAVSRGNLAKNTYWPKYSGTIIPSNDPVTISGASSPSTMTTGSSFDIRGTLSCSGTITSVTVGVYDTSDAMKIGKTVAPGTTSYDLKSLDAAVKFSTLPAGGYRYKVMATSSAGTVTLVNKVFMVLGTDRTIADGIYQIANVQNTGYVLSVDHNKNTSGTNILLWTKSSILYRQFQFIYQGNGYYKIKNMGSGIYLGVAGQSASSGANVEQSNVGTLWQVLPDDTGSYYLVPKCSSTSAMDLYTGVIKKGQNIGTWNYNLRKSQRWALSEIKAKPVISGKTVPTTMTQGSSFSIRGTISSGDPISSVTVGVYDTNGKMKIGKTVSPNTTSYNLKNIDTSIKFGSLAASGYRYKVTAVTASGTTTLVNTAFMVLSNRRTISNGTHIIANNYNDNYVLSVDRNQNTSGTNVLLWTKSNVAYRKFQFVYQGNGYYKIKNVGSGLYLGVANNGSKAGSNVQLSSSATLWQVLPDGTGAYYLVPNCSSICTLDLYTGILGKGKNIDIWSYNLGKAQRWKLQ</sequence>
<evidence type="ECO:0000259" key="3">
    <source>
        <dbReference type="Pfam" id="PF18013"/>
    </source>
</evidence>
<dbReference type="SUPFAM" id="SSF50370">
    <property type="entry name" value="Ricin B-like lectins"/>
    <property type="match status" value="2"/>
</dbReference>
<dbReference type="InterPro" id="IPR041219">
    <property type="entry name" value="Phage_lysozyme2"/>
</dbReference>
<reference evidence="4 5" key="1">
    <citation type="submission" date="2018-08" db="EMBL/GenBank/DDBJ databases">
        <title>A genome reference for cultivated species of the human gut microbiota.</title>
        <authorList>
            <person name="Zou Y."/>
            <person name="Xue W."/>
            <person name="Luo G."/>
        </authorList>
    </citation>
    <scope>NUCLEOTIDE SEQUENCE [LARGE SCALE GENOMIC DNA]</scope>
    <source>
        <strain evidence="4 5">AF45-17</strain>
    </source>
</reference>
<comment type="caution">
    <text evidence="4">The sequence shown here is derived from an EMBL/GenBank/DDBJ whole genome shotgun (WGS) entry which is preliminary data.</text>
</comment>
<keyword evidence="1" id="KW-0732">Signal</keyword>